<protein>
    <submittedName>
        <fullName evidence="2">Uncharacterized protein</fullName>
    </submittedName>
</protein>
<gene>
    <name evidence="2" type="ORF">B0T21DRAFT_353585</name>
</gene>
<evidence type="ECO:0000256" key="1">
    <source>
        <dbReference type="SAM" id="MobiDB-lite"/>
    </source>
</evidence>
<sequence>MVQITELAKQAVVSYAAAISLAASPSNSSDLSNAAAAMSTFYLPNVTAFTLGSITRIPDQDSFKQGTEFTLAKYNASGIGTDFRLERYKIDPIGETSAIAWVTYRMVLPGSGGVRKGKGMSNGGWEFTNVYGFRVLPGGRQGWEWANADGEYTELLKSHTRQYLWDQSVSVSEALCKRSGCKAHRPRPTSFRTTGEHIELKMPRTLNMSAGTEQAADFGERESGGVRNGQGQVGWGEEKRQQIA</sequence>
<dbReference type="AlphaFoldDB" id="A0AA39ZRS2"/>
<organism evidence="2 3">
    <name type="scientific">Apiosordaria backusii</name>
    <dbReference type="NCBI Taxonomy" id="314023"/>
    <lineage>
        <taxon>Eukaryota</taxon>
        <taxon>Fungi</taxon>
        <taxon>Dikarya</taxon>
        <taxon>Ascomycota</taxon>
        <taxon>Pezizomycotina</taxon>
        <taxon>Sordariomycetes</taxon>
        <taxon>Sordariomycetidae</taxon>
        <taxon>Sordariales</taxon>
        <taxon>Lasiosphaeriaceae</taxon>
        <taxon>Apiosordaria</taxon>
    </lineage>
</organism>
<feature type="region of interest" description="Disordered" evidence="1">
    <location>
        <begin position="214"/>
        <end position="244"/>
    </location>
</feature>
<evidence type="ECO:0000313" key="3">
    <source>
        <dbReference type="Proteomes" id="UP001172159"/>
    </source>
</evidence>
<accession>A0AA39ZRS2</accession>
<proteinExistence type="predicted"/>
<comment type="caution">
    <text evidence="2">The sequence shown here is derived from an EMBL/GenBank/DDBJ whole genome shotgun (WGS) entry which is preliminary data.</text>
</comment>
<dbReference type="EMBL" id="JAUKTV010000026">
    <property type="protein sequence ID" value="KAK0702481.1"/>
    <property type="molecule type" value="Genomic_DNA"/>
</dbReference>
<keyword evidence="3" id="KW-1185">Reference proteome</keyword>
<name>A0AA39ZRS2_9PEZI</name>
<reference evidence="2" key="1">
    <citation type="submission" date="2023-06" db="EMBL/GenBank/DDBJ databases">
        <title>Genome-scale phylogeny and comparative genomics of the fungal order Sordariales.</title>
        <authorList>
            <consortium name="Lawrence Berkeley National Laboratory"/>
            <person name="Hensen N."/>
            <person name="Bonometti L."/>
            <person name="Westerberg I."/>
            <person name="Brannstrom I.O."/>
            <person name="Guillou S."/>
            <person name="Cros-Aarteil S."/>
            <person name="Calhoun S."/>
            <person name="Haridas S."/>
            <person name="Kuo A."/>
            <person name="Mondo S."/>
            <person name="Pangilinan J."/>
            <person name="Riley R."/>
            <person name="Labutti K."/>
            <person name="Andreopoulos B."/>
            <person name="Lipzen A."/>
            <person name="Chen C."/>
            <person name="Yanf M."/>
            <person name="Daum C."/>
            <person name="Ng V."/>
            <person name="Clum A."/>
            <person name="Steindorff A."/>
            <person name="Ohm R."/>
            <person name="Martin F."/>
            <person name="Silar P."/>
            <person name="Natvig D."/>
            <person name="Lalanne C."/>
            <person name="Gautier V."/>
            <person name="Ament-Velasquez S.L."/>
            <person name="Kruys A."/>
            <person name="Hutchinson M.I."/>
            <person name="Powell A.J."/>
            <person name="Barry K."/>
            <person name="Miller A.N."/>
            <person name="Grigoriev I.V."/>
            <person name="Debuchy R."/>
            <person name="Gladieux P."/>
            <person name="Thoren M.H."/>
            <person name="Johannesson H."/>
        </authorList>
    </citation>
    <scope>NUCLEOTIDE SEQUENCE</scope>
    <source>
        <strain evidence="2">CBS 540.89</strain>
    </source>
</reference>
<evidence type="ECO:0000313" key="2">
    <source>
        <dbReference type="EMBL" id="KAK0702481.1"/>
    </source>
</evidence>
<dbReference type="Proteomes" id="UP001172159">
    <property type="component" value="Unassembled WGS sequence"/>
</dbReference>